<reference evidence="2 3" key="1">
    <citation type="submission" date="2022-03" db="EMBL/GenBank/DDBJ databases">
        <title>Genome data of Colletotrichum spp.</title>
        <authorList>
            <person name="Utami Y.D."/>
            <person name="Hiruma K."/>
        </authorList>
    </citation>
    <scope>NUCLEOTIDE SEQUENCE [LARGE SCALE GENOMIC DNA]</scope>
    <source>
        <strain evidence="2 3">MAFF 239500</strain>
    </source>
</reference>
<evidence type="ECO:0000256" key="1">
    <source>
        <dbReference type="SAM" id="MobiDB-lite"/>
    </source>
</evidence>
<proteinExistence type="predicted"/>
<feature type="compositionally biased region" description="Low complexity" evidence="1">
    <location>
        <begin position="60"/>
        <end position="71"/>
    </location>
</feature>
<accession>A0AA37P104</accession>
<name>A0AA37P104_9PEZI</name>
<dbReference type="Proteomes" id="UP001055115">
    <property type="component" value="Unassembled WGS sequence"/>
</dbReference>
<keyword evidence="3" id="KW-1185">Reference proteome</keyword>
<dbReference type="GeneID" id="73325256"/>
<feature type="region of interest" description="Disordered" evidence="1">
    <location>
        <begin position="50"/>
        <end position="71"/>
    </location>
</feature>
<dbReference type="EMBL" id="BQXU01000009">
    <property type="protein sequence ID" value="GKT44273.1"/>
    <property type="molecule type" value="Genomic_DNA"/>
</dbReference>
<protein>
    <submittedName>
        <fullName evidence="2">Uncharacterized protein</fullName>
    </submittedName>
</protein>
<dbReference type="RefSeq" id="XP_049126623.1">
    <property type="nucleotide sequence ID" value="XM_049270666.1"/>
</dbReference>
<dbReference type="AlphaFoldDB" id="A0AA37P104"/>
<evidence type="ECO:0000313" key="2">
    <source>
        <dbReference type="EMBL" id="GKT44273.1"/>
    </source>
</evidence>
<organism evidence="2 3">
    <name type="scientific">Colletotrichum spaethianum</name>
    <dbReference type="NCBI Taxonomy" id="700344"/>
    <lineage>
        <taxon>Eukaryota</taxon>
        <taxon>Fungi</taxon>
        <taxon>Dikarya</taxon>
        <taxon>Ascomycota</taxon>
        <taxon>Pezizomycotina</taxon>
        <taxon>Sordariomycetes</taxon>
        <taxon>Hypocreomycetidae</taxon>
        <taxon>Glomerellales</taxon>
        <taxon>Glomerellaceae</taxon>
        <taxon>Colletotrichum</taxon>
        <taxon>Colletotrichum spaethianum species complex</taxon>
    </lineage>
</organism>
<gene>
    <name evidence="2" type="ORF">ColSpa_04454</name>
</gene>
<comment type="caution">
    <text evidence="2">The sequence shown here is derived from an EMBL/GenBank/DDBJ whole genome shotgun (WGS) entry which is preliminary data.</text>
</comment>
<sequence length="81" mass="8999">MEQRLATLQQEAEALKSQLDGQRRVKRKTVQMDPIKKSANIKNIRRARNEASEVELNTDESSGSELPSDSESCIVVGGVQD</sequence>
<evidence type="ECO:0000313" key="3">
    <source>
        <dbReference type="Proteomes" id="UP001055115"/>
    </source>
</evidence>